<protein>
    <recommendedName>
        <fullName evidence="1">DUF7705 domain-containing protein</fullName>
    </recommendedName>
</protein>
<comment type="caution">
    <text evidence="2">The sequence shown here is derived from an EMBL/GenBank/DDBJ whole genome shotgun (WGS) entry which is preliminary data.</text>
</comment>
<keyword evidence="3" id="KW-1185">Reference proteome</keyword>
<feature type="domain" description="DUF7705" evidence="1">
    <location>
        <begin position="11"/>
        <end position="494"/>
    </location>
</feature>
<dbReference type="Pfam" id="PF24804">
    <property type="entry name" value="DUF7705"/>
    <property type="match status" value="1"/>
</dbReference>
<dbReference type="Proteomes" id="UP001443914">
    <property type="component" value="Unassembled WGS sequence"/>
</dbReference>
<reference evidence="2" key="1">
    <citation type="submission" date="2024-03" db="EMBL/GenBank/DDBJ databases">
        <title>WGS assembly of Saponaria officinalis var. Norfolk2.</title>
        <authorList>
            <person name="Jenkins J."/>
            <person name="Shu S."/>
            <person name="Grimwood J."/>
            <person name="Barry K."/>
            <person name="Goodstein D."/>
            <person name="Schmutz J."/>
            <person name="Leebens-Mack J."/>
            <person name="Osbourn A."/>
        </authorList>
    </citation>
    <scope>NUCLEOTIDE SEQUENCE [LARGE SCALE GENOMIC DNA]</scope>
    <source>
        <strain evidence="2">JIC</strain>
    </source>
</reference>
<dbReference type="PANTHER" id="PTHR33916">
    <property type="entry name" value="EXPANSIN-LIKE EG45 DOMAIN-CONTAINING PROTEIN"/>
    <property type="match status" value="1"/>
</dbReference>
<evidence type="ECO:0000313" key="3">
    <source>
        <dbReference type="Proteomes" id="UP001443914"/>
    </source>
</evidence>
<dbReference type="EMBL" id="JBDFQZ010000008">
    <property type="protein sequence ID" value="KAK9696867.1"/>
    <property type="molecule type" value="Genomic_DNA"/>
</dbReference>
<proteinExistence type="predicted"/>
<organism evidence="2 3">
    <name type="scientific">Saponaria officinalis</name>
    <name type="common">Common soapwort</name>
    <name type="synonym">Lychnis saponaria</name>
    <dbReference type="NCBI Taxonomy" id="3572"/>
    <lineage>
        <taxon>Eukaryota</taxon>
        <taxon>Viridiplantae</taxon>
        <taxon>Streptophyta</taxon>
        <taxon>Embryophyta</taxon>
        <taxon>Tracheophyta</taxon>
        <taxon>Spermatophyta</taxon>
        <taxon>Magnoliopsida</taxon>
        <taxon>eudicotyledons</taxon>
        <taxon>Gunneridae</taxon>
        <taxon>Pentapetalae</taxon>
        <taxon>Caryophyllales</taxon>
        <taxon>Caryophyllaceae</taxon>
        <taxon>Caryophylleae</taxon>
        <taxon>Saponaria</taxon>
    </lineage>
</organism>
<dbReference type="PANTHER" id="PTHR33916:SF12">
    <property type="entry name" value="NEPROSIN DOMAIN-CONTAINING PROTEIN"/>
    <property type="match status" value="1"/>
</dbReference>
<evidence type="ECO:0000259" key="1">
    <source>
        <dbReference type="Pfam" id="PF24804"/>
    </source>
</evidence>
<dbReference type="AlphaFoldDB" id="A0AAW1J1V1"/>
<evidence type="ECO:0000313" key="2">
    <source>
        <dbReference type="EMBL" id="KAK9696867.1"/>
    </source>
</evidence>
<sequence>MKCYGHNDYETAIGDPGMQRDGLRVAIESWNRCNEVGHETPHFGSPRAADCFDLLETHQGTKKSYKIQHKVTEEDNKLGLGKPIPGLKSNSKINNVDLYAPQKEIYLAKLCQVIDKPNPWHFWMIMLKNGNLDTSAAMCPKDGVKVGPFGHDGRFDCFGKGCMRHPTMHHHYTKLDHNNTSTLRGRFFGTWDINDNNNDNDNDTDKDDGYLSGLEDNNLIGKRNNSYYSVTWEKQIGKGSWVFHHVLRTSKMFPWLMLYLRADAIKGFSGGYHYDTRGMINTTNLESPNFKVKFSLNITKAKGAQTQFYQMDMGSCWKNNGKPCDGNVKSDVTRYSEMILNPEVDSWCKPTQLDLCPPYHTFPNGTIVHRNDTDKFPYDAYHMYCAPGNARYLEKPSRKCDPYSNPQAQEIVQILPHRVWGEYGYPTVKGQGWIGDPRTWLLDVGRLSQNLYFYQDPGTTPIKRKWSSIDLGVEVYRDPRQLVEWTVSDFDIIIPSAGS</sequence>
<accession>A0AAW1J1V1</accession>
<gene>
    <name evidence="2" type="ORF">RND81_08G002300</name>
</gene>
<name>A0AAW1J1V1_SAPOF</name>
<dbReference type="InterPro" id="IPR056122">
    <property type="entry name" value="DUF7705"/>
</dbReference>